<dbReference type="InterPro" id="IPR036020">
    <property type="entry name" value="WW_dom_sf"/>
</dbReference>
<comment type="caution">
    <text evidence="1">Lacks conserved residue(s) required for the propagation of feature annotation.</text>
</comment>
<dbReference type="GO" id="GO:0005794">
    <property type="term" value="C:Golgi apparatus"/>
    <property type="evidence" value="ECO:0007669"/>
    <property type="project" value="InterPro"/>
</dbReference>
<dbReference type="InterPro" id="IPR001202">
    <property type="entry name" value="WW_dom"/>
</dbReference>
<dbReference type="AlphaFoldDB" id="A0A7J6M2K3"/>
<evidence type="ECO:0000259" key="6">
    <source>
        <dbReference type="PROSITE" id="PS51160"/>
    </source>
</evidence>
<dbReference type="Pfam" id="PF00397">
    <property type="entry name" value="WW"/>
    <property type="match status" value="1"/>
</dbReference>
<dbReference type="SMART" id="SM00456">
    <property type="entry name" value="WW"/>
    <property type="match status" value="1"/>
</dbReference>
<dbReference type="PROSITE" id="PS50020">
    <property type="entry name" value="WW_DOMAIN_2"/>
    <property type="match status" value="1"/>
</dbReference>
<comment type="similarity">
    <text evidence="2">Belongs to the acylphosphatase family.</text>
</comment>
<proteinExistence type="inferred from homology"/>
<feature type="domain" description="Acylphosphatase-like" evidence="6">
    <location>
        <begin position="717"/>
        <end position="778"/>
    </location>
</feature>
<feature type="transmembrane region" description="Helical" evidence="4">
    <location>
        <begin position="322"/>
        <end position="346"/>
    </location>
</feature>
<dbReference type="SUPFAM" id="SSF54975">
    <property type="entry name" value="Acylphosphatase/BLUF domain-like"/>
    <property type="match status" value="1"/>
</dbReference>
<evidence type="ECO:0000256" key="2">
    <source>
        <dbReference type="RuleBase" id="RU004168"/>
    </source>
</evidence>
<evidence type="ECO:0000259" key="5">
    <source>
        <dbReference type="PROSITE" id="PS50020"/>
    </source>
</evidence>
<dbReference type="EMBL" id="JAAPAO010000254">
    <property type="protein sequence ID" value="KAF4665676.1"/>
    <property type="molecule type" value="Genomic_DNA"/>
</dbReference>
<feature type="compositionally biased region" description="Polar residues" evidence="3">
    <location>
        <begin position="27"/>
        <end position="40"/>
    </location>
</feature>
<dbReference type="PROSITE" id="PS01159">
    <property type="entry name" value="WW_DOMAIN_1"/>
    <property type="match status" value="1"/>
</dbReference>
<dbReference type="InterPro" id="IPR036046">
    <property type="entry name" value="Acylphosphatase-like_dom_sf"/>
</dbReference>
<evidence type="ECO:0000313" key="8">
    <source>
        <dbReference type="Proteomes" id="UP000591131"/>
    </source>
</evidence>
<dbReference type="GO" id="GO:0016192">
    <property type="term" value="P:vesicle-mediated transport"/>
    <property type="evidence" value="ECO:0007669"/>
    <property type="project" value="InterPro"/>
</dbReference>
<dbReference type="SUPFAM" id="SSF51045">
    <property type="entry name" value="WW domain"/>
    <property type="match status" value="1"/>
</dbReference>
<reference evidence="7 8" key="1">
    <citation type="submission" date="2020-04" db="EMBL/GenBank/DDBJ databases">
        <title>Perkinsus chesapeaki whole genome sequence.</title>
        <authorList>
            <person name="Bogema D.R."/>
        </authorList>
    </citation>
    <scope>NUCLEOTIDE SEQUENCE [LARGE SCALE GENOMIC DNA]</scope>
    <source>
        <strain evidence="7">ATCC PRA-425</strain>
    </source>
</reference>
<keyword evidence="4" id="KW-0472">Membrane</keyword>
<evidence type="ECO:0008006" key="9">
    <source>
        <dbReference type="Google" id="ProtNLM"/>
    </source>
</evidence>
<dbReference type="Pfam" id="PF00708">
    <property type="entry name" value="Acylphosphatase"/>
    <property type="match status" value="1"/>
</dbReference>
<feature type="domain" description="WW" evidence="5">
    <location>
        <begin position="4"/>
        <end position="37"/>
    </location>
</feature>
<evidence type="ECO:0000256" key="3">
    <source>
        <dbReference type="SAM" id="MobiDB-lite"/>
    </source>
</evidence>
<feature type="transmembrane region" description="Helical" evidence="4">
    <location>
        <begin position="353"/>
        <end position="372"/>
    </location>
</feature>
<dbReference type="InterPro" id="IPR001792">
    <property type="entry name" value="Acylphosphatase-like_dom"/>
</dbReference>
<feature type="region of interest" description="Disordered" evidence="3">
    <location>
        <begin position="27"/>
        <end position="108"/>
    </location>
</feature>
<name>A0A7J6M2K3_PERCH</name>
<dbReference type="Gene3D" id="2.20.70.10">
    <property type="match status" value="1"/>
</dbReference>
<dbReference type="OrthoDB" id="10256463at2759"/>
<feature type="transmembrane region" description="Helical" evidence="4">
    <location>
        <begin position="238"/>
        <end position="261"/>
    </location>
</feature>
<dbReference type="PROSITE" id="PS51160">
    <property type="entry name" value="ACYLPHOSPHATASE_3"/>
    <property type="match status" value="1"/>
</dbReference>
<comment type="caution">
    <text evidence="7">The sequence shown here is derived from an EMBL/GenBank/DDBJ whole genome shotgun (WGS) entry which is preliminary data.</text>
</comment>
<evidence type="ECO:0000256" key="1">
    <source>
        <dbReference type="PROSITE-ProRule" id="PRU00520"/>
    </source>
</evidence>
<keyword evidence="4" id="KW-1133">Transmembrane helix</keyword>
<dbReference type="GO" id="GO:0031267">
    <property type="term" value="F:small GTPase binding"/>
    <property type="evidence" value="ECO:0007669"/>
    <property type="project" value="InterPro"/>
</dbReference>
<dbReference type="InterPro" id="IPR039765">
    <property type="entry name" value="Yip5/YIPF1/YIPF2"/>
</dbReference>
<keyword evidence="8" id="KW-1185">Reference proteome</keyword>
<keyword evidence="4" id="KW-0812">Transmembrane</keyword>
<dbReference type="Gene3D" id="3.30.70.100">
    <property type="match status" value="1"/>
</dbReference>
<evidence type="ECO:0000313" key="7">
    <source>
        <dbReference type="EMBL" id="KAF4665676.1"/>
    </source>
</evidence>
<accession>A0A7J6M2K3</accession>
<organism evidence="7 8">
    <name type="scientific">Perkinsus chesapeaki</name>
    <name type="common">Clam parasite</name>
    <name type="synonym">Perkinsus andrewsi</name>
    <dbReference type="NCBI Taxonomy" id="330153"/>
    <lineage>
        <taxon>Eukaryota</taxon>
        <taxon>Sar</taxon>
        <taxon>Alveolata</taxon>
        <taxon>Perkinsozoa</taxon>
        <taxon>Perkinsea</taxon>
        <taxon>Perkinsida</taxon>
        <taxon>Perkinsidae</taxon>
        <taxon>Perkinsus</taxon>
    </lineage>
</organism>
<sequence>MSSDSLPSGWTRYTTDDGEEYFFNEITEVTQWDRPTQPATRASGGVGKKKNKKDKGEYVPIDAGALMDEGFEAADDNDTRGSMPPSQAPKRSTGAEDAPQSSSSSTGSWLWSKLTCGLTLSYIQDNFFDVTSRDVQGRLFLAMWPYRLSLLSPSSSLHLPSPGGSSQTGGRIAQFFGSHFADSIQLLSSYRSNPDLWGPFWICTTAVIFLTATANFSRQLLGGNEEKGHITDYTLAGTAWFVLFGVMILGPLITLGLLVWATNQSGNSESEESGWWTNLPAWLQPGTGRHNTYVIDDSTTNTIDNYAVPPAHGQTGGGKTSLWLLLTSAYGYSMSVMLPMSILWIVPIGWVKTLTCALGFLTAMVFLYITLLRTGGVDGTASGDSPILQRLGVTTSNAKTRVQVALITALVAVVMEGGIWASCRFSEIPLPGGIYYDKEKGEYRNKFTNEKAVFDSLLSLLTKSPHNFFERYQRLITTQPKLLAYFADLAANGDPEVQAFVQGASRATKCYKIDGQPADVTKNCKVVGHRRVLWIQREEGKSNGYFSEAQMRRRDAGLWHSLVGKYEKGGGAKQQQLIDAVNDDEYDKADENGKREIRKAYIVDQMEAHLHDGSAPHYNPRLEPLSDEFITEAIDLADFDAEAADCREERVQALRKTMEARFLDGRDGRFIDYTEIDDDEELEAFISREAELVTYNASNRFLYRRFITRTTGEEDGCMNTPRGTVEGCIEGPAKIVDEMVYWLGNVGSKRARIDRLEVKDRNEISVDDRQFTSFVVRQ</sequence>
<dbReference type="CDD" id="cd00201">
    <property type="entry name" value="WW"/>
    <property type="match status" value="1"/>
</dbReference>
<protein>
    <recommendedName>
        <fullName evidence="9">WW domain-containing protein</fullName>
    </recommendedName>
</protein>
<dbReference type="PANTHER" id="PTHR12822:SF2">
    <property type="entry name" value="PROTEIN YIPF"/>
    <property type="match status" value="1"/>
</dbReference>
<gene>
    <name evidence="7" type="ORF">FOL47_004478</name>
</gene>
<dbReference type="Proteomes" id="UP000591131">
    <property type="component" value="Unassembled WGS sequence"/>
</dbReference>
<evidence type="ECO:0000256" key="4">
    <source>
        <dbReference type="SAM" id="Phobius"/>
    </source>
</evidence>
<feature type="transmembrane region" description="Helical" evidence="4">
    <location>
        <begin position="196"/>
        <end position="217"/>
    </location>
</feature>
<dbReference type="PANTHER" id="PTHR12822">
    <property type="entry name" value="PROTEIN YIPF"/>
    <property type="match status" value="1"/>
</dbReference>